<sequence length="246" mass="25137">MKEIALITGAAGGLGRSVANRLADSGWQLILVSRDGDRLAQAYGGEHLQVAADCSTVVGARQIIEVAKAHELLPTALAHCVGNIRLGALHRMTEADFNDCLSANLISAFHTLAAFVAGLREARCGGAAVLVSSAAARIGTPNHEAVAAAKAGVEGLVRGAAATYAAAGIRINAVAPGIMETPAAAAILATVSGREAAARQYPLPGIGSPDELAELIVWLLSQHAARVTGQVWSIDGGFSSIRPLIK</sequence>
<name>A0A935PW41_9PROT</name>
<keyword evidence="2" id="KW-0560">Oxidoreductase</keyword>
<evidence type="ECO:0000256" key="1">
    <source>
        <dbReference type="ARBA" id="ARBA00006484"/>
    </source>
</evidence>
<dbReference type="Gene3D" id="3.40.50.720">
    <property type="entry name" value="NAD(P)-binding Rossmann-like Domain"/>
    <property type="match status" value="1"/>
</dbReference>
<evidence type="ECO:0000313" key="3">
    <source>
        <dbReference type="EMBL" id="MBK7674414.1"/>
    </source>
</evidence>
<dbReference type="InterPro" id="IPR051122">
    <property type="entry name" value="SDR_DHRS6-like"/>
</dbReference>
<dbReference type="Proteomes" id="UP000697998">
    <property type="component" value="Unassembled WGS sequence"/>
</dbReference>
<gene>
    <name evidence="3" type="ORF">IPJ27_06380</name>
</gene>
<dbReference type="CDD" id="cd05233">
    <property type="entry name" value="SDR_c"/>
    <property type="match status" value="1"/>
</dbReference>
<dbReference type="PRINTS" id="PR00081">
    <property type="entry name" value="GDHRDH"/>
</dbReference>
<evidence type="ECO:0000256" key="2">
    <source>
        <dbReference type="ARBA" id="ARBA00023002"/>
    </source>
</evidence>
<proteinExistence type="inferred from homology"/>
<dbReference type="SUPFAM" id="SSF51735">
    <property type="entry name" value="NAD(P)-binding Rossmann-fold domains"/>
    <property type="match status" value="1"/>
</dbReference>
<comment type="caution">
    <text evidence="3">The sequence shown here is derived from an EMBL/GenBank/DDBJ whole genome shotgun (WGS) entry which is preliminary data.</text>
</comment>
<evidence type="ECO:0000313" key="4">
    <source>
        <dbReference type="Proteomes" id="UP000697998"/>
    </source>
</evidence>
<dbReference type="GO" id="GO:0016491">
    <property type="term" value="F:oxidoreductase activity"/>
    <property type="evidence" value="ECO:0007669"/>
    <property type="project" value="UniProtKB-KW"/>
</dbReference>
<protein>
    <submittedName>
        <fullName evidence="3">SDR family oxidoreductase</fullName>
    </submittedName>
</protein>
<reference evidence="3 4" key="1">
    <citation type="submission" date="2020-10" db="EMBL/GenBank/DDBJ databases">
        <title>Connecting structure to function with the recovery of over 1000 high-quality activated sludge metagenome-assembled genomes encoding full-length rRNA genes using long-read sequencing.</title>
        <authorList>
            <person name="Singleton C.M."/>
            <person name="Petriglieri F."/>
            <person name="Kristensen J.M."/>
            <person name="Kirkegaard R.H."/>
            <person name="Michaelsen T.Y."/>
            <person name="Andersen M.H."/>
            <person name="Karst S.M."/>
            <person name="Dueholm M.S."/>
            <person name="Nielsen P.H."/>
            <person name="Albertsen M."/>
        </authorList>
    </citation>
    <scope>NUCLEOTIDE SEQUENCE [LARGE SCALE GENOMIC DNA]</scope>
    <source>
        <strain evidence="3">EsbW_18-Q3-R4-48_BATAC.285</strain>
    </source>
</reference>
<comment type="similarity">
    <text evidence="1">Belongs to the short-chain dehydrogenases/reductases (SDR) family.</text>
</comment>
<dbReference type="EMBL" id="JADJMH010000004">
    <property type="protein sequence ID" value="MBK7674414.1"/>
    <property type="molecule type" value="Genomic_DNA"/>
</dbReference>
<dbReference type="AlphaFoldDB" id="A0A935PW41"/>
<dbReference type="Pfam" id="PF13561">
    <property type="entry name" value="adh_short_C2"/>
    <property type="match status" value="1"/>
</dbReference>
<dbReference type="PANTHER" id="PTHR43477:SF1">
    <property type="entry name" value="DIHYDROANTICAPSIN 7-DEHYDROGENASE"/>
    <property type="match status" value="1"/>
</dbReference>
<organism evidence="3 4">
    <name type="scientific">Candidatus Accumulibacter proximus</name>
    <dbReference type="NCBI Taxonomy" id="2954385"/>
    <lineage>
        <taxon>Bacteria</taxon>
        <taxon>Pseudomonadati</taxon>
        <taxon>Pseudomonadota</taxon>
        <taxon>Betaproteobacteria</taxon>
        <taxon>Candidatus Accumulibacter</taxon>
    </lineage>
</organism>
<dbReference type="PANTHER" id="PTHR43477">
    <property type="entry name" value="DIHYDROANTICAPSIN 7-DEHYDROGENASE"/>
    <property type="match status" value="1"/>
</dbReference>
<accession>A0A935PW41</accession>
<dbReference type="InterPro" id="IPR036291">
    <property type="entry name" value="NAD(P)-bd_dom_sf"/>
</dbReference>
<dbReference type="InterPro" id="IPR002347">
    <property type="entry name" value="SDR_fam"/>
</dbReference>